<accession>A0A367FYH6</accession>
<dbReference type="SUPFAM" id="SSF52218">
    <property type="entry name" value="Flavoproteins"/>
    <property type="match status" value="1"/>
</dbReference>
<organism evidence="10 11">
    <name type="scientific">Blautia obeum</name>
    <dbReference type="NCBI Taxonomy" id="40520"/>
    <lineage>
        <taxon>Bacteria</taxon>
        <taxon>Bacillati</taxon>
        <taxon>Bacillota</taxon>
        <taxon>Clostridia</taxon>
        <taxon>Lachnospirales</taxon>
        <taxon>Lachnospiraceae</taxon>
        <taxon>Blautia</taxon>
    </lineage>
</organism>
<dbReference type="InterPro" id="IPR017900">
    <property type="entry name" value="4Fe4S_Fe_S_CS"/>
</dbReference>
<evidence type="ECO:0000256" key="5">
    <source>
        <dbReference type="ARBA" id="ARBA00022723"/>
    </source>
</evidence>
<dbReference type="EMBL" id="PSQG01000018">
    <property type="protein sequence ID" value="RCH42876.1"/>
    <property type="molecule type" value="Genomic_DNA"/>
</dbReference>
<evidence type="ECO:0000259" key="8">
    <source>
        <dbReference type="PROSITE" id="PS50902"/>
    </source>
</evidence>
<dbReference type="GO" id="GO:0051539">
    <property type="term" value="F:4 iron, 4 sulfur cluster binding"/>
    <property type="evidence" value="ECO:0007669"/>
    <property type="project" value="UniProtKB-KW"/>
</dbReference>
<comment type="cofactor">
    <cofactor evidence="1">
        <name>[4Fe-4S] cluster</name>
        <dbReference type="ChEBI" id="CHEBI:49883"/>
    </cofactor>
</comment>
<comment type="caution">
    <text evidence="10">The sequence shown here is derived from an EMBL/GenBank/DDBJ whole genome shotgun (WGS) entry which is preliminary data.</text>
</comment>
<dbReference type="PROSITE" id="PS50902">
    <property type="entry name" value="FLAVODOXIN_LIKE"/>
    <property type="match status" value="1"/>
</dbReference>
<evidence type="ECO:0000259" key="9">
    <source>
        <dbReference type="PROSITE" id="PS51379"/>
    </source>
</evidence>
<evidence type="ECO:0000256" key="2">
    <source>
        <dbReference type="ARBA" id="ARBA00003532"/>
    </source>
</evidence>
<dbReference type="PROSITE" id="PS51379">
    <property type="entry name" value="4FE4S_FER_2"/>
    <property type="match status" value="2"/>
</dbReference>
<comment type="function">
    <text evidence="2">Ferredoxins are iron-sulfur proteins that transfer electrons in a wide variety of metabolic reactions.</text>
</comment>
<dbReference type="PANTHER" id="PTHR24960:SF79">
    <property type="entry name" value="PHOTOSYSTEM I IRON-SULFUR CENTER"/>
    <property type="match status" value="1"/>
</dbReference>
<keyword evidence="5" id="KW-0479">Metal-binding</keyword>
<dbReference type="InterPro" id="IPR008254">
    <property type="entry name" value="Flavodoxin/NO_synth"/>
</dbReference>
<proteinExistence type="predicted"/>
<keyword evidence="6" id="KW-0408">Iron</keyword>
<feature type="domain" description="4Fe-4S ferredoxin-type" evidence="9">
    <location>
        <begin position="204"/>
        <end position="228"/>
    </location>
</feature>
<evidence type="ECO:0000313" key="11">
    <source>
        <dbReference type="Proteomes" id="UP000253208"/>
    </source>
</evidence>
<dbReference type="SUPFAM" id="SSF54862">
    <property type="entry name" value="4Fe-4S ferredoxins"/>
    <property type="match status" value="1"/>
</dbReference>
<feature type="domain" description="4Fe-4S ferredoxin-type" evidence="9">
    <location>
        <begin position="172"/>
        <end position="200"/>
    </location>
</feature>
<dbReference type="Gene3D" id="3.40.50.360">
    <property type="match status" value="1"/>
</dbReference>
<keyword evidence="4" id="KW-0004">4Fe-4S</keyword>
<dbReference type="InterPro" id="IPR050157">
    <property type="entry name" value="PSI_iron-sulfur_center"/>
</dbReference>
<dbReference type="GO" id="GO:0046872">
    <property type="term" value="F:metal ion binding"/>
    <property type="evidence" value="ECO:0007669"/>
    <property type="project" value="UniProtKB-KW"/>
</dbReference>
<evidence type="ECO:0000256" key="6">
    <source>
        <dbReference type="ARBA" id="ARBA00023004"/>
    </source>
</evidence>
<gene>
    <name evidence="10" type="ORF">C4886_12890</name>
</gene>
<evidence type="ECO:0000256" key="3">
    <source>
        <dbReference type="ARBA" id="ARBA00013529"/>
    </source>
</evidence>
<name>A0A367FYH6_9FIRM</name>
<dbReference type="InterPro" id="IPR017896">
    <property type="entry name" value="4Fe4S_Fe-S-bd"/>
</dbReference>
<dbReference type="Proteomes" id="UP000253208">
    <property type="component" value="Unassembled WGS sequence"/>
</dbReference>
<dbReference type="PANTHER" id="PTHR24960">
    <property type="entry name" value="PHOTOSYSTEM I IRON-SULFUR CENTER-RELATED"/>
    <property type="match status" value="1"/>
</dbReference>
<evidence type="ECO:0000256" key="7">
    <source>
        <dbReference type="ARBA" id="ARBA00023014"/>
    </source>
</evidence>
<feature type="domain" description="Flavodoxin-like" evidence="8">
    <location>
        <begin position="3"/>
        <end position="147"/>
    </location>
</feature>
<dbReference type="GO" id="GO:0016651">
    <property type="term" value="F:oxidoreductase activity, acting on NAD(P)H"/>
    <property type="evidence" value="ECO:0007669"/>
    <property type="project" value="UniProtKB-ARBA"/>
</dbReference>
<dbReference type="Pfam" id="PF13187">
    <property type="entry name" value="Fer4_9"/>
    <property type="match status" value="1"/>
</dbReference>
<dbReference type="AlphaFoldDB" id="A0A367FYH6"/>
<dbReference type="RefSeq" id="WP_021650110.1">
    <property type="nucleotide sequence ID" value="NZ_PSQG01000018.1"/>
</dbReference>
<evidence type="ECO:0000256" key="1">
    <source>
        <dbReference type="ARBA" id="ARBA00001966"/>
    </source>
</evidence>
<evidence type="ECO:0000256" key="4">
    <source>
        <dbReference type="ARBA" id="ARBA00022485"/>
    </source>
</evidence>
<dbReference type="PROSITE" id="PS00198">
    <property type="entry name" value="4FE4S_FER_1"/>
    <property type="match status" value="2"/>
</dbReference>
<protein>
    <recommendedName>
        <fullName evidence="3">Ferredoxin</fullName>
    </recommendedName>
</protein>
<sequence length="251" mass="27608">MRFYNIFFSPTGGTEKVADIVAKGTKLDAEEIDLIKEPNKLMKVKFEKKDLCLVAVPSYGGRIPSVVTDMFRKVKADGTKAILVAVFGNRMIDDTLLELQDVLEASGFVCIAGMEAVAEHSLMHQFGTGRPDQQDEKELLEFAAKIMQNSEAQRTPAFPGNRPYREYGGVPLKPVANGKCTSCGLCAKECPAGAIPLDNPKMTDKDKCISCMHCVAVCPKKARNYSKLVSFIAGLKMKKVCSSRKENKLYL</sequence>
<dbReference type="GO" id="GO:0010181">
    <property type="term" value="F:FMN binding"/>
    <property type="evidence" value="ECO:0007669"/>
    <property type="project" value="InterPro"/>
</dbReference>
<evidence type="ECO:0000313" key="10">
    <source>
        <dbReference type="EMBL" id="RCH42876.1"/>
    </source>
</evidence>
<dbReference type="InterPro" id="IPR029039">
    <property type="entry name" value="Flavoprotein-like_sf"/>
</dbReference>
<keyword evidence="7" id="KW-0411">Iron-sulfur</keyword>
<dbReference type="Gene3D" id="3.30.70.20">
    <property type="match status" value="1"/>
</dbReference>
<reference evidence="10 11" key="1">
    <citation type="submission" date="2018-02" db="EMBL/GenBank/DDBJ databases">
        <title>Complete genome sequencing of Faecalibacterium prausnitzii strains isolated from the human gut.</title>
        <authorList>
            <person name="Fitzgerald B.C."/>
            <person name="Shkoporov A.N."/>
            <person name="Ross P.R."/>
            <person name="Hill C."/>
        </authorList>
    </citation>
    <scope>NUCLEOTIDE SEQUENCE [LARGE SCALE GENOMIC DNA]</scope>
    <source>
        <strain evidence="10 11">APC942/31-1</strain>
    </source>
</reference>